<sequence length="262" mass="29295">MHFSVTKKILFLFIFLFSVTSCATIFENNYDVMARQALFDLMKAQESYRAKHGKYSNGLSQLSSHNLKYHTGIVYLEIHAASKSEYRAISLPAESTTARVFIYDTSKGGYYEADEVEVSKYVLGALNFIRSEKEKQKTNILLASILLGTLVILGFRFVSRYKGRGNNNVLISYFVSLPALGWAVAILNNVNSDIVFSSKILVLSWFSIAVSLLCIFIAFRWLKSSDARTTPTPVLGLAGCSLFISFISLGSAAYILTKYYPI</sequence>
<feature type="transmembrane region" description="Helical" evidence="1">
    <location>
        <begin position="140"/>
        <end position="158"/>
    </location>
</feature>
<gene>
    <name evidence="2" type="ORF">METZ01_LOCUS165219</name>
</gene>
<accession>A0A382BEY3</accession>
<keyword evidence="1" id="KW-0812">Transmembrane</keyword>
<feature type="transmembrane region" description="Helical" evidence="1">
    <location>
        <begin position="200"/>
        <end position="222"/>
    </location>
</feature>
<keyword evidence="1" id="KW-1133">Transmembrane helix</keyword>
<proteinExistence type="predicted"/>
<name>A0A382BEY3_9ZZZZ</name>
<feature type="transmembrane region" description="Helical" evidence="1">
    <location>
        <begin position="170"/>
        <end position="188"/>
    </location>
</feature>
<dbReference type="EMBL" id="UINC01029514">
    <property type="protein sequence ID" value="SVB12365.1"/>
    <property type="molecule type" value="Genomic_DNA"/>
</dbReference>
<protein>
    <submittedName>
        <fullName evidence="2">Uncharacterized protein</fullName>
    </submittedName>
</protein>
<keyword evidence="1" id="KW-0472">Membrane</keyword>
<evidence type="ECO:0000256" key="1">
    <source>
        <dbReference type="SAM" id="Phobius"/>
    </source>
</evidence>
<reference evidence="2" key="1">
    <citation type="submission" date="2018-05" db="EMBL/GenBank/DDBJ databases">
        <authorList>
            <person name="Lanie J.A."/>
            <person name="Ng W.-L."/>
            <person name="Kazmierczak K.M."/>
            <person name="Andrzejewski T.M."/>
            <person name="Davidsen T.M."/>
            <person name="Wayne K.J."/>
            <person name="Tettelin H."/>
            <person name="Glass J.I."/>
            <person name="Rusch D."/>
            <person name="Podicherti R."/>
            <person name="Tsui H.-C.T."/>
            <person name="Winkler M.E."/>
        </authorList>
    </citation>
    <scope>NUCLEOTIDE SEQUENCE</scope>
</reference>
<feature type="transmembrane region" description="Helical" evidence="1">
    <location>
        <begin position="234"/>
        <end position="256"/>
    </location>
</feature>
<organism evidence="2">
    <name type="scientific">marine metagenome</name>
    <dbReference type="NCBI Taxonomy" id="408172"/>
    <lineage>
        <taxon>unclassified sequences</taxon>
        <taxon>metagenomes</taxon>
        <taxon>ecological metagenomes</taxon>
    </lineage>
</organism>
<dbReference type="AlphaFoldDB" id="A0A382BEY3"/>
<dbReference type="PROSITE" id="PS51257">
    <property type="entry name" value="PROKAR_LIPOPROTEIN"/>
    <property type="match status" value="1"/>
</dbReference>
<evidence type="ECO:0000313" key="2">
    <source>
        <dbReference type="EMBL" id="SVB12365.1"/>
    </source>
</evidence>